<evidence type="ECO:0000256" key="1">
    <source>
        <dbReference type="SAM" id="MobiDB-lite"/>
    </source>
</evidence>
<evidence type="ECO:0000313" key="5">
    <source>
        <dbReference type="WBParaSite" id="TREG1_65210.2"/>
    </source>
</evidence>
<dbReference type="Gene3D" id="3.40.250.10">
    <property type="entry name" value="Rhodanese-like domain"/>
    <property type="match status" value="1"/>
</dbReference>
<organism evidence="3 4">
    <name type="scientific">Trichobilharzia regenti</name>
    <name type="common">Nasal bird schistosome</name>
    <dbReference type="NCBI Taxonomy" id="157069"/>
    <lineage>
        <taxon>Eukaryota</taxon>
        <taxon>Metazoa</taxon>
        <taxon>Spiralia</taxon>
        <taxon>Lophotrochozoa</taxon>
        <taxon>Platyhelminthes</taxon>
        <taxon>Trematoda</taxon>
        <taxon>Digenea</taxon>
        <taxon>Strigeidida</taxon>
        <taxon>Schistosomatoidea</taxon>
        <taxon>Schistosomatidae</taxon>
        <taxon>Trichobilharzia</taxon>
    </lineage>
</organism>
<dbReference type="Pfam" id="PF00581">
    <property type="entry name" value="Rhodanese"/>
    <property type="match status" value="1"/>
</dbReference>
<dbReference type="GO" id="GO:0000086">
    <property type="term" value="P:G2/M transition of mitotic cell cycle"/>
    <property type="evidence" value="ECO:0007669"/>
    <property type="project" value="TreeGrafter"/>
</dbReference>
<evidence type="ECO:0000313" key="3">
    <source>
        <dbReference type="Proteomes" id="UP000050795"/>
    </source>
</evidence>
<dbReference type="Proteomes" id="UP000050795">
    <property type="component" value="Unassembled WGS sequence"/>
</dbReference>
<dbReference type="SUPFAM" id="SSF52821">
    <property type="entry name" value="Rhodanese/Cell cycle control phosphatase"/>
    <property type="match status" value="1"/>
</dbReference>
<name>A0AA85K6M2_TRIRE</name>
<dbReference type="GO" id="GO:0005634">
    <property type="term" value="C:nucleus"/>
    <property type="evidence" value="ECO:0007669"/>
    <property type="project" value="TreeGrafter"/>
</dbReference>
<evidence type="ECO:0000259" key="2">
    <source>
        <dbReference type="PROSITE" id="PS50206"/>
    </source>
</evidence>
<proteinExistence type="predicted"/>
<feature type="region of interest" description="Disordered" evidence="1">
    <location>
        <begin position="706"/>
        <end position="739"/>
    </location>
</feature>
<dbReference type="PANTHER" id="PTHR10828">
    <property type="entry name" value="M-PHASE INDUCER PHOSPHATASE DUAL SPECIFICITY PHOSPHATASE CDC25"/>
    <property type="match status" value="1"/>
</dbReference>
<feature type="compositionally biased region" description="Low complexity" evidence="1">
    <location>
        <begin position="707"/>
        <end position="717"/>
    </location>
</feature>
<dbReference type="WBParaSite" id="TREG1_65210.1">
    <property type="protein sequence ID" value="TREG1_65210.1"/>
    <property type="gene ID" value="TREG1_65210"/>
</dbReference>
<dbReference type="GO" id="GO:0010971">
    <property type="term" value="P:positive regulation of G2/M transition of mitotic cell cycle"/>
    <property type="evidence" value="ECO:0007669"/>
    <property type="project" value="TreeGrafter"/>
</dbReference>
<evidence type="ECO:0000313" key="4">
    <source>
        <dbReference type="WBParaSite" id="TREG1_65210.1"/>
    </source>
</evidence>
<dbReference type="GO" id="GO:0110032">
    <property type="term" value="P:positive regulation of G2/MI transition of meiotic cell cycle"/>
    <property type="evidence" value="ECO:0007669"/>
    <property type="project" value="TreeGrafter"/>
</dbReference>
<dbReference type="GO" id="GO:0005737">
    <property type="term" value="C:cytoplasm"/>
    <property type="evidence" value="ECO:0007669"/>
    <property type="project" value="TreeGrafter"/>
</dbReference>
<accession>A0AA85K6M2</accession>
<protein>
    <recommendedName>
        <fullName evidence="2">Rhodanese domain-containing protein</fullName>
    </recommendedName>
</protein>
<feature type="region of interest" description="Disordered" evidence="1">
    <location>
        <begin position="510"/>
        <end position="537"/>
    </location>
</feature>
<feature type="compositionally biased region" description="Polar residues" evidence="1">
    <location>
        <begin position="525"/>
        <end position="537"/>
    </location>
</feature>
<dbReference type="PANTHER" id="PTHR10828:SF17">
    <property type="entry name" value="PROTEIN-TYROSINE-PHOSPHATASE"/>
    <property type="match status" value="1"/>
</dbReference>
<dbReference type="AlphaFoldDB" id="A0AA85K6M2"/>
<dbReference type="SMART" id="SM00450">
    <property type="entry name" value="RHOD"/>
    <property type="match status" value="1"/>
</dbReference>
<dbReference type="InterPro" id="IPR001763">
    <property type="entry name" value="Rhodanese-like_dom"/>
</dbReference>
<keyword evidence="3" id="KW-1185">Reference proteome</keyword>
<dbReference type="GO" id="GO:0004725">
    <property type="term" value="F:protein tyrosine phosphatase activity"/>
    <property type="evidence" value="ECO:0007669"/>
    <property type="project" value="TreeGrafter"/>
</dbReference>
<reference evidence="4 5" key="2">
    <citation type="submission" date="2023-11" db="UniProtKB">
        <authorList>
            <consortium name="WormBaseParasite"/>
        </authorList>
    </citation>
    <scope>IDENTIFICATION</scope>
</reference>
<dbReference type="PROSITE" id="PS50206">
    <property type="entry name" value="RHODANESE_3"/>
    <property type="match status" value="1"/>
</dbReference>
<reference evidence="3" key="1">
    <citation type="submission" date="2022-06" db="EMBL/GenBank/DDBJ databases">
        <authorList>
            <person name="Berger JAMES D."/>
            <person name="Berger JAMES D."/>
        </authorList>
    </citation>
    <scope>NUCLEOTIDE SEQUENCE [LARGE SCALE GENOMIC DNA]</scope>
</reference>
<dbReference type="InterPro" id="IPR036873">
    <property type="entry name" value="Rhodanese-like_dom_sf"/>
</dbReference>
<feature type="domain" description="Rhodanese" evidence="2">
    <location>
        <begin position="399"/>
        <end position="602"/>
    </location>
</feature>
<dbReference type="WBParaSite" id="TREG1_65210.2">
    <property type="protein sequence ID" value="TREG1_65210.2"/>
    <property type="gene ID" value="TREG1_65210"/>
</dbReference>
<sequence length="901" mass="99279">MFSFGNYPKDKLMNKGVLSSDTPVTRLSKILSEANFLDTSKKTELKLSQISKIVPADIDESANQEPPTASSWPETQEFLVREGSNSCSSGYYSNATTHSAPASCICERVCETNAFENDQPVSTIESAYCFSEYLTPAESKLRRAHSCSSRGWLAKRQRRQQWPRISGICKVKGASNSSILNVDTNSCPAVISHDNQSMMRRYSLPPVGEVGSSGTSDDSPVKSNIMSFLSSKSPSPRKQVDLSNSSVCPVIKKQRFDSPTKSNLDVTLPSEDVNDVSDHEIAGNLFPNSNHMPRPFFDLLRHHSTPMPSSYSYKPCPRSPVEVIAEGDLHKPVMSKCVSELPSISYDRIAKCIGSLSSHSLCSDGRRSRALRVVDRTGSGLHCVSTETVADLVSGNNKRNVNFVIVDCRFPYEYEGGHIKGAINIFTHSDLVQEIFNRVPAQRPPGTSGPPRYLGQELGRRLAVTQREPLSAPCELLSDDEDDLEIFGNTTSDVSDSDLPCADDNGITETNLLGDSSKSEPDLSYISSSTANSGDSNTQDPPFVVIFHCEFSSQRAPALAAFLRSVDRVSNYHRYPFLYFPEIYVMKGGYSAFYKKFSHLCTPQEYVKMFHRDHRNDLRLYKRLTRRVSSACLACIKPQPNENKKPDIPLCEVDSFCQLPRLKKPDDIPLQLQFPSKHAFHIGDESDVSCNMQVENKENCVPADVCSHSQNTSTHSSSNEKPDVTSPSVAPCSSERLSSSMVDSPLGLAEVVVRVGRRVIAATLGGAGAKSTEVARVLNQVKQPESVQPVNVVQRRPQARFALKRALTTSALDTPCQMLRPSDHNPFCDGGSYLQNTPAIRKARPNNDTFDLAAMATDNNNNSCLTISNSSVDSNHNIEVQSSPEKGLLSYHSLSTYNKEM</sequence>